<dbReference type="AlphaFoldDB" id="A0A1F7WD05"/>
<gene>
    <name evidence="1" type="ORF">A2480_00965</name>
</gene>
<reference evidence="1 2" key="1">
    <citation type="journal article" date="2016" name="Nat. Commun.">
        <title>Thousands of microbial genomes shed light on interconnected biogeochemical processes in an aquifer system.</title>
        <authorList>
            <person name="Anantharaman K."/>
            <person name="Brown C.T."/>
            <person name="Hug L.A."/>
            <person name="Sharon I."/>
            <person name="Castelle C.J."/>
            <person name="Probst A.J."/>
            <person name="Thomas B.C."/>
            <person name="Singh A."/>
            <person name="Wilkins M.J."/>
            <person name="Karaoz U."/>
            <person name="Brodie E.L."/>
            <person name="Williams K.H."/>
            <person name="Hubbard S.S."/>
            <person name="Banfield J.F."/>
        </authorList>
    </citation>
    <scope>NUCLEOTIDE SEQUENCE [LARGE SCALE GENOMIC DNA]</scope>
</reference>
<name>A0A1F7WD05_9BACT</name>
<dbReference type="EMBL" id="MGFG01000027">
    <property type="protein sequence ID" value="OGM00660.1"/>
    <property type="molecule type" value="Genomic_DNA"/>
</dbReference>
<dbReference type="Proteomes" id="UP000176988">
    <property type="component" value="Unassembled WGS sequence"/>
</dbReference>
<comment type="caution">
    <text evidence="1">The sequence shown here is derived from an EMBL/GenBank/DDBJ whole genome shotgun (WGS) entry which is preliminary data.</text>
</comment>
<protein>
    <submittedName>
        <fullName evidence="1">Uncharacterized protein</fullName>
    </submittedName>
</protein>
<accession>A0A1F7WD05</accession>
<sequence>MSVLVCNLPNKEGIVERGRDFFLPVDLFRHLAKTGEVRLVEWSNGTDAWLTFGEFSLDGAEVNGLLERHGFFWQDHPDVGYGIKTLVDGNWQERNVGCSPSREWIFPLLPTDNIFDLEVHYDLTVELRAKLVICQQGIVLFPVVVGSHISASDTLPNARLFRVLVKANDGLAPLARKMAEVDKLLGISWAGLGLEGIRRVQDLFSDFSTVRGYLPESLAEMKIFCPNPKSERRSEDMYVVASAQAEVIKDWRDQLRTFLELN</sequence>
<evidence type="ECO:0000313" key="2">
    <source>
        <dbReference type="Proteomes" id="UP000176988"/>
    </source>
</evidence>
<dbReference type="STRING" id="1802424.A2480_00965"/>
<organism evidence="1 2">
    <name type="scientific">Candidatus Uhrbacteria bacterium RIFOXYC2_FULL_47_19</name>
    <dbReference type="NCBI Taxonomy" id="1802424"/>
    <lineage>
        <taxon>Bacteria</taxon>
        <taxon>Candidatus Uhriibacteriota</taxon>
    </lineage>
</organism>
<evidence type="ECO:0000313" key="1">
    <source>
        <dbReference type="EMBL" id="OGM00660.1"/>
    </source>
</evidence>
<proteinExistence type="predicted"/>